<name>A0A9P5YQT4_9AGAR</name>
<comment type="caution">
    <text evidence="1">The sequence shown here is derived from an EMBL/GenBank/DDBJ whole genome shotgun (WGS) entry which is preliminary data.</text>
</comment>
<organism evidence="1 2">
    <name type="scientific">Pholiota conissans</name>
    <dbReference type="NCBI Taxonomy" id="109636"/>
    <lineage>
        <taxon>Eukaryota</taxon>
        <taxon>Fungi</taxon>
        <taxon>Dikarya</taxon>
        <taxon>Basidiomycota</taxon>
        <taxon>Agaricomycotina</taxon>
        <taxon>Agaricomycetes</taxon>
        <taxon>Agaricomycetidae</taxon>
        <taxon>Agaricales</taxon>
        <taxon>Agaricineae</taxon>
        <taxon>Strophariaceae</taxon>
        <taxon>Pholiota</taxon>
    </lineage>
</organism>
<protein>
    <submittedName>
        <fullName evidence="1">Uncharacterized protein</fullName>
    </submittedName>
</protein>
<sequence>MGVGHLRFGYMDSGVERHSSIGQFMTCRSVIMDLLHCNVHGTLHVLFIAGYTSEFGLDVQSIHENPSLCCILFVESQN</sequence>
<keyword evidence="2" id="KW-1185">Reference proteome</keyword>
<gene>
    <name evidence="1" type="ORF">BDN70DRAFT_885150</name>
</gene>
<dbReference type="EMBL" id="MU155394">
    <property type="protein sequence ID" value="KAF9474152.1"/>
    <property type="molecule type" value="Genomic_DNA"/>
</dbReference>
<accession>A0A9P5YQT4</accession>
<evidence type="ECO:0000313" key="1">
    <source>
        <dbReference type="EMBL" id="KAF9474152.1"/>
    </source>
</evidence>
<dbReference type="Proteomes" id="UP000807469">
    <property type="component" value="Unassembled WGS sequence"/>
</dbReference>
<evidence type="ECO:0000313" key="2">
    <source>
        <dbReference type="Proteomes" id="UP000807469"/>
    </source>
</evidence>
<proteinExistence type="predicted"/>
<dbReference type="AlphaFoldDB" id="A0A9P5YQT4"/>
<reference evidence="1" key="1">
    <citation type="submission" date="2020-11" db="EMBL/GenBank/DDBJ databases">
        <authorList>
            <consortium name="DOE Joint Genome Institute"/>
            <person name="Ahrendt S."/>
            <person name="Riley R."/>
            <person name="Andreopoulos W."/>
            <person name="Labutti K."/>
            <person name="Pangilinan J."/>
            <person name="Ruiz-Duenas F.J."/>
            <person name="Barrasa J.M."/>
            <person name="Sanchez-Garcia M."/>
            <person name="Camarero S."/>
            <person name="Miyauchi S."/>
            <person name="Serrano A."/>
            <person name="Linde D."/>
            <person name="Babiker R."/>
            <person name="Drula E."/>
            <person name="Ayuso-Fernandez I."/>
            <person name="Pacheco R."/>
            <person name="Padilla G."/>
            <person name="Ferreira P."/>
            <person name="Barriuso J."/>
            <person name="Kellner H."/>
            <person name="Castanera R."/>
            <person name="Alfaro M."/>
            <person name="Ramirez L."/>
            <person name="Pisabarro A.G."/>
            <person name="Kuo A."/>
            <person name="Tritt A."/>
            <person name="Lipzen A."/>
            <person name="He G."/>
            <person name="Yan M."/>
            <person name="Ng V."/>
            <person name="Cullen D."/>
            <person name="Martin F."/>
            <person name="Rosso M.-N."/>
            <person name="Henrissat B."/>
            <person name="Hibbett D."/>
            <person name="Martinez A.T."/>
            <person name="Grigoriev I.V."/>
        </authorList>
    </citation>
    <scope>NUCLEOTIDE SEQUENCE</scope>
    <source>
        <strain evidence="1">CIRM-BRFM 674</strain>
    </source>
</reference>